<dbReference type="RefSeq" id="WP_123420867.1">
    <property type="nucleotide sequence ID" value="NZ_RJUL01000002.1"/>
</dbReference>
<gene>
    <name evidence="4" type="ORF">EDC28_102450</name>
</gene>
<keyword evidence="3" id="KW-0732">Signal</keyword>
<dbReference type="Proteomes" id="UP000268033">
    <property type="component" value="Unassembled WGS sequence"/>
</dbReference>
<feature type="region of interest" description="Disordered" evidence="2">
    <location>
        <begin position="30"/>
        <end position="67"/>
    </location>
</feature>
<dbReference type="AlphaFoldDB" id="A0A3N1PTK0"/>
<evidence type="ECO:0000256" key="2">
    <source>
        <dbReference type="SAM" id="MobiDB-lite"/>
    </source>
</evidence>
<dbReference type="STRING" id="584787.GCA_001247655_00530"/>
<dbReference type="EMBL" id="RJUL01000002">
    <property type="protein sequence ID" value="ROQ30060.1"/>
    <property type="molecule type" value="Genomic_DNA"/>
</dbReference>
<keyword evidence="1" id="KW-0175">Coiled coil</keyword>
<accession>A0A3N1PTK0</accession>
<feature type="coiled-coil region" evidence="1">
    <location>
        <begin position="102"/>
        <end position="165"/>
    </location>
</feature>
<evidence type="ECO:0000256" key="3">
    <source>
        <dbReference type="SAM" id="SignalP"/>
    </source>
</evidence>
<sequence>MKMLSLLSLATLAALQSACAADANTPKAAPVAMTAPSPETTPPTTLLQAAPKAPKAVPAASPESTAMHKHRLVINTEQRHLDLSAASDEELHQALVKELGSEEEARQLEQDITQQLKMAEIEREKAMKIAEVQRIKAQKIAKVAMARAQKELKRVQIELKAHSAELGKLRVMPPIPPHIEVPDIKDVDVIVDFIDQAELSDSDRQTIAKALERSKAAK</sequence>
<feature type="chain" id="PRO_5017946151" evidence="3">
    <location>
        <begin position="21"/>
        <end position="218"/>
    </location>
</feature>
<feature type="signal peptide" evidence="3">
    <location>
        <begin position="1"/>
        <end position="20"/>
    </location>
</feature>
<evidence type="ECO:0000313" key="5">
    <source>
        <dbReference type="Proteomes" id="UP000268033"/>
    </source>
</evidence>
<comment type="caution">
    <text evidence="4">The sequence shown here is derived from an EMBL/GenBank/DDBJ whole genome shotgun (WGS) entry which is preliminary data.</text>
</comment>
<name>A0A3N1PTK0_9GAMM</name>
<organism evidence="4 5">
    <name type="scientific">Gallaecimonas pentaromativorans</name>
    <dbReference type="NCBI Taxonomy" id="584787"/>
    <lineage>
        <taxon>Bacteria</taxon>
        <taxon>Pseudomonadati</taxon>
        <taxon>Pseudomonadota</taxon>
        <taxon>Gammaproteobacteria</taxon>
        <taxon>Enterobacterales</taxon>
        <taxon>Gallaecimonadaceae</taxon>
        <taxon>Gallaecimonas</taxon>
    </lineage>
</organism>
<feature type="compositionally biased region" description="Low complexity" evidence="2">
    <location>
        <begin position="32"/>
        <end position="62"/>
    </location>
</feature>
<reference evidence="4 5" key="1">
    <citation type="submission" date="2018-11" db="EMBL/GenBank/DDBJ databases">
        <title>Genomic Encyclopedia of Type Strains, Phase IV (KMG-IV): sequencing the most valuable type-strain genomes for metagenomic binning, comparative biology and taxonomic classification.</title>
        <authorList>
            <person name="Goeker M."/>
        </authorList>
    </citation>
    <scope>NUCLEOTIDE SEQUENCE [LARGE SCALE GENOMIC DNA]</scope>
    <source>
        <strain evidence="4 5">DSM 21945</strain>
    </source>
</reference>
<evidence type="ECO:0000256" key="1">
    <source>
        <dbReference type="SAM" id="Coils"/>
    </source>
</evidence>
<keyword evidence="5" id="KW-1185">Reference proteome</keyword>
<protein>
    <submittedName>
        <fullName evidence="4">Uncharacterized protein</fullName>
    </submittedName>
</protein>
<evidence type="ECO:0000313" key="4">
    <source>
        <dbReference type="EMBL" id="ROQ30060.1"/>
    </source>
</evidence>
<proteinExistence type="predicted"/>